<reference evidence="2 3" key="1">
    <citation type="submission" date="2019-08" db="EMBL/GenBank/DDBJ databases">
        <title>The genome of the soybean aphid Biotype 1, its phylome, world population structure and adaptation to the North American continent.</title>
        <authorList>
            <person name="Giordano R."/>
            <person name="Donthu R.K."/>
            <person name="Hernandez A.G."/>
            <person name="Wright C.L."/>
            <person name="Zimin A.V."/>
        </authorList>
    </citation>
    <scope>NUCLEOTIDE SEQUENCE [LARGE SCALE GENOMIC DNA]</scope>
    <source>
        <tissue evidence="2">Whole aphids</tissue>
    </source>
</reference>
<evidence type="ECO:0000313" key="2">
    <source>
        <dbReference type="EMBL" id="KAE9543222.1"/>
    </source>
</evidence>
<evidence type="ECO:0000256" key="1">
    <source>
        <dbReference type="SAM" id="Phobius"/>
    </source>
</evidence>
<proteinExistence type="predicted"/>
<keyword evidence="1" id="KW-0812">Transmembrane</keyword>
<dbReference type="AlphaFoldDB" id="A0A6G0U4L3"/>
<dbReference type="Proteomes" id="UP000475862">
    <property type="component" value="Unassembled WGS sequence"/>
</dbReference>
<protein>
    <submittedName>
        <fullName evidence="2">Uncharacterized protein</fullName>
    </submittedName>
</protein>
<name>A0A6G0U4L3_APHGL</name>
<organism evidence="2 3">
    <name type="scientific">Aphis glycines</name>
    <name type="common">Soybean aphid</name>
    <dbReference type="NCBI Taxonomy" id="307491"/>
    <lineage>
        <taxon>Eukaryota</taxon>
        <taxon>Metazoa</taxon>
        <taxon>Ecdysozoa</taxon>
        <taxon>Arthropoda</taxon>
        <taxon>Hexapoda</taxon>
        <taxon>Insecta</taxon>
        <taxon>Pterygota</taxon>
        <taxon>Neoptera</taxon>
        <taxon>Paraneoptera</taxon>
        <taxon>Hemiptera</taxon>
        <taxon>Sternorrhyncha</taxon>
        <taxon>Aphidomorpha</taxon>
        <taxon>Aphidoidea</taxon>
        <taxon>Aphididae</taxon>
        <taxon>Aphidini</taxon>
        <taxon>Aphis</taxon>
        <taxon>Aphis</taxon>
    </lineage>
</organism>
<keyword evidence="3" id="KW-1185">Reference proteome</keyword>
<evidence type="ECO:0000313" key="3">
    <source>
        <dbReference type="Proteomes" id="UP000475862"/>
    </source>
</evidence>
<gene>
    <name evidence="2" type="ORF">AGLY_003133</name>
</gene>
<feature type="transmembrane region" description="Helical" evidence="1">
    <location>
        <begin position="177"/>
        <end position="196"/>
    </location>
</feature>
<keyword evidence="1" id="KW-0472">Membrane</keyword>
<keyword evidence="1" id="KW-1133">Transmembrane helix</keyword>
<accession>A0A6G0U4L3</accession>
<dbReference type="EMBL" id="VYZN01000009">
    <property type="protein sequence ID" value="KAE9543222.1"/>
    <property type="molecule type" value="Genomic_DNA"/>
</dbReference>
<sequence>MNADNVGRKGIVKREYCHKYAIRETVTLLFLLNKKKNLSQYYFDIKSYSSKNYIMRKEYSHKQSVKFSNIIYGYSFLIPYDYNEYICNEISHRTLKTFLMRHVHIIYQLLSYYITNHLCSEQISLYFELIIKAYLTRQTTNKYVVTVGIKCTVIYNIQQIQNIYLNKCFNIHIIFKFYKLTISFIVKFISAVFYFITNSSWPFQQSDTPSHIFVFRKH</sequence>
<comment type="caution">
    <text evidence="2">The sequence shown here is derived from an EMBL/GenBank/DDBJ whole genome shotgun (WGS) entry which is preliminary data.</text>
</comment>